<feature type="transmembrane region" description="Helical" evidence="1">
    <location>
        <begin position="126"/>
        <end position="144"/>
    </location>
</feature>
<dbReference type="EMBL" id="SMFR01000003">
    <property type="protein sequence ID" value="TCJ95719.1"/>
    <property type="molecule type" value="Genomic_DNA"/>
</dbReference>
<keyword evidence="3" id="KW-1185">Reference proteome</keyword>
<keyword evidence="1" id="KW-0472">Membrane</keyword>
<reference evidence="2 3" key="1">
    <citation type="submission" date="2019-03" db="EMBL/GenBank/DDBJ databases">
        <title>Genomic Encyclopedia of Type Strains, Phase IV (KMG-IV): sequencing the most valuable type-strain genomes for metagenomic binning, comparative biology and taxonomic classification.</title>
        <authorList>
            <person name="Goeker M."/>
        </authorList>
    </citation>
    <scope>NUCLEOTIDE SEQUENCE [LARGE SCALE GENOMIC DNA]</scope>
    <source>
        <strain evidence="2 3">DSM 44684</strain>
    </source>
</reference>
<keyword evidence="1" id="KW-0812">Transmembrane</keyword>
<organism evidence="2 3">
    <name type="scientific">Nocardia alba</name>
    <dbReference type="NCBI Taxonomy" id="225051"/>
    <lineage>
        <taxon>Bacteria</taxon>
        <taxon>Bacillati</taxon>
        <taxon>Actinomycetota</taxon>
        <taxon>Actinomycetes</taxon>
        <taxon>Mycobacteriales</taxon>
        <taxon>Nocardiaceae</taxon>
        <taxon>Nocardia</taxon>
    </lineage>
</organism>
<gene>
    <name evidence="2" type="ORF">DFR71_4636</name>
</gene>
<feature type="transmembrane region" description="Helical" evidence="1">
    <location>
        <begin position="23"/>
        <end position="47"/>
    </location>
</feature>
<protein>
    <submittedName>
        <fullName evidence="2">Uncharacterized protein</fullName>
    </submittedName>
</protein>
<keyword evidence="1" id="KW-1133">Transmembrane helix</keyword>
<proteinExistence type="predicted"/>
<evidence type="ECO:0000313" key="3">
    <source>
        <dbReference type="Proteomes" id="UP000294856"/>
    </source>
</evidence>
<name>A0A4R1FQF0_9NOCA</name>
<sequence length="173" mass="18168">MNHPVGPRPFAGPPTTPSSASTIIAGVLALGGGILAAYMFTGAAISLHTLQDNELFNDSVPLFITRLVFHALVSAAMVFLLGLGGLRLLMRKSVGRPLVVVGAVLALGVVIRLACVNQHTDLVETLLELTFFGIAATSLVTTLLPSTARWLQPTSHPAGPGSHPYHDAFTHDE</sequence>
<feature type="transmembrane region" description="Helical" evidence="1">
    <location>
        <begin position="98"/>
        <end position="114"/>
    </location>
</feature>
<accession>A0A4R1FQF0</accession>
<dbReference type="Proteomes" id="UP000294856">
    <property type="component" value="Unassembled WGS sequence"/>
</dbReference>
<feature type="transmembrane region" description="Helical" evidence="1">
    <location>
        <begin position="67"/>
        <end position="86"/>
    </location>
</feature>
<evidence type="ECO:0000256" key="1">
    <source>
        <dbReference type="SAM" id="Phobius"/>
    </source>
</evidence>
<dbReference type="AlphaFoldDB" id="A0A4R1FQF0"/>
<comment type="caution">
    <text evidence="2">The sequence shown here is derived from an EMBL/GenBank/DDBJ whole genome shotgun (WGS) entry which is preliminary data.</text>
</comment>
<evidence type="ECO:0000313" key="2">
    <source>
        <dbReference type="EMBL" id="TCJ95719.1"/>
    </source>
</evidence>